<evidence type="ECO:0000313" key="2">
    <source>
        <dbReference type="EMBL" id="MBU3813682.1"/>
    </source>
</evidence>
<sequence>MSGTNGDTRPLEYPMFKGLQRPLEFMGIQGRYIYWAAGAIGGAIVGFIVAYCLSGFLAGLIVLVVTLCGGAALILLKQRKGLHSKKNDKGVFVYARSKGL</sequence>
<organism evidence="2 3">
    <name type="scientific">Candidatus Bacteroides intestinipullorum</name>
    <dbReference type="NCBI Taxonomy" id="2838471"/>
    <lineage>
        <taxon>Bacteria</taxon>
        <taxon>Pseudomonadati</taxon>
        <taxon>Bacteroidota</taxon>
        <taxon>Bacteroidia</taxon>
        <taxon>Bacteroidales</taxon>
        <taxon>Bacteroidaceae</taxon>
        <taxon>Bacteroides</taxon>
    </lineage>
</organism>
<keyword evidence="1" id="KW-0812">Transmembrane</keyword>
<dbReference type="Pfam" id="PF13571">
    <property type="entry name" value="DUF4133"/>
    <property type="match status" value="1"/>
</dbReference>
<protein>
    <submittedName>
        <fullName evidence="2">DUF4133 domain-containing protein</fullName>
    </submittedName>
</protein>
<keyword evidence="1" id="KW-0472">Membrane</keyword>
<dbReference type="AlphaFoldDB" id="A0A9E2KEK2"/>
<reference evidence="2" key="1">
    <citation type="journal article" date="2021" name="PeerJ">
        <title>Extensive microbial diversity within the chicken gut microbiome revealed by metagenomics and culture.</title>
        <authorList>
            <person name="Gilroy R."/>
            <person name="Ravi A."/>
            <person name="Getino M."/>
            <person name="Pursley I."/>
            <person name="Horton D.L."/>
            <person name="Alikhan N.F."/>
            <person name="Baker D."/>
            <person name="Gharbi K."/>
            <person name="Hall N."/>
            <person name="Watson M."/>
            <person name="Adriaenssens E.M."/>
            <person name="Foster-Nyarko E."/>
            <person name="Jarju S."/>
            <person name="Secka A."/>
            <person name="Antonio M."/>
            <person name="Oren A."/>
            <person name="Chaudhuri R.R."/>
            <person name="La Ragione R."/>
            <person name="Hildebrand F."/>
            <person name="Pallen M.J."/>
        </authorList>
    </citation>
    <scope>NUCLEOTIDE SEQUENCE</scope>
    <source>
        <strain evidence="2">B3-3758</strain>
    </source>
</reference>
<dbReference type="InterPro" id="IPR025407">
    <property type="entry name" value="DUF4133"/>
</dbReference>
<evidence type="ECO:0000256" key="1">
    <source>
        <dbReference type="SAM" id="Phobius"/>
    </source>
</evidence>
<feature type="transmembrane region" description="Helical" evidence="1">
    <location>
        <begin position="56"/>
        <end position="76"/>
    </location>
</feature>
<accession>A0A9E2KEK2</accession>
<feature type="transmembrane region" description="Helical" evidence="1">
    <location>
        <begin position="32"/>
        <end position="50"/>
    </location>
</feature>
<dbReference type="EMBL" id="JAHLFO010000049">
    <property type="protein sequence ID" value="MBU3813682.1"/>
    <property type="molecule type" value="Genomic_DNA"/>
</dbReference>
<name>A0A9E2KEK2_9BACE</name>
<dbReference type="Proteomes" id="UP000824236">
    <property type="component" value="Unassembled WGS sequence"/>
</dbReference>
<gene>
    <name evidence="2" type="ORF">H9791_04145</name>
</gene>
<proteinExistence type="predicted"/>
<keyword evidence="1" id="KW-1133">Transmembrane helix</keyword>
<evidence type="ECO:0000313" key="3">
    <source>
        <dbReference type="Proteomes" id="UP000824236"/>
    </source>
</evidence>
<reference evidence="2" key="2">
    <citation type="submission" date="2021-04" db="EMBL/GenBank/DDBJ databases">
        <authorList>
            <person name="Gilroy R."/>
        </authorList>
    </citation>
    <scope>NUCLEOTIDE SEQUENCE</scope>
    <source>
        <strain evidence="2">B3-3758</strain>
    </source>
</reference>
<comment type="caution">
    <text evidence="2">The sequence shown here is derived from an EMBL/GenBank/DDBJ whole genome shotgun (WGS) entry which is preliminary data.</text>
</comment>